<dbReference type="SUPFAM" id="SSF51366">
    <property type="entry name" value="Ribulose-phoshate binding barrel"/>
    <property type="match status" value="2"/>
</dbReference>
<proteinExistence type="predicted"/>
<dbReference type="InterPro" id="IPR057238">
    <property type="entry name" value="DUF7916"/>
</dbReference>
<organism evidence="2 3">
    <name type="scientific">Faecalitalea cylindroides</name>
    <dbReference type="NCBI Taxonomy" id="39483"/>
    <lineage>
        <taxon>Bacteria</taxon>
        <taxon>Bacillati</taxon>
        <taxon>Bacillota</taxon>
        <taxon>Erysipelotrichia</taxon>
        <taxon>Erysipelotrichales</taxon>
        <taxon>Erysipelotrichaceae</taxon>
        <taxon>Faecalitalea</taxon>
    </lineage>
</organism>
<evidence type="ECO:0000313" key="2">
    <source>
        <dbReference type="EMBL" id="OUP61968.1"/>
    </source>
</evidence>
<dbReference type="RefSeq" id="WP_087158022.1">
    <property type="nucleotide sequence ID" value="NZ_NFKM01000001.1"/>
</dbReference>
<evidence type="ECO:0000313" key="3">
    <source>
        <dbReference type="Proteomes" id="UP000195447"/>
    </source>
</evidence>
<dbReference type="Proteomes" id="UP000195447">
    <property type="component" value="Unassembled WGS sequence"/>
</dbReference>
<comment type="caution">
    <text evidence="2">The sequence shown here is derived from an EMBL/GenBank/DDBJ whole genome shotgun (WGS) entry which is preliminary data.</text>
</comment>
<dbReference type="AlphaFoldDB" id="A0A1Y4LZD4"/>
<dbReference type="Pfam" id="PF25509">
    <property type="entry name" value="DUF7916"/>
    <property type="match status" value="1"/>
</dbReference>
<name>A0A1Y4LZD4_9FIRM</name>
<sequence length="297" mass="31528">MKRLLSCQASEILAMNGKELKQAILASEGRTVLTEMTVFNGCLLGNITNAEVASAFGSDMILLNGLDCFDPVIPGLPETDEPIKLLRELCGRPVGANLEPVDDSISLMSEKIEIVPGRKATAETFKAAEELGLQFICLTGNPGTGVTNKMITKAIKECKENFSGLIIAGKMHAAGVDEPVVDIPTIKEFIEAGADVILMPAAGTVPGLQESTITEACKIIKEAGCLSLSAIGTSQETSDTDTIRELALSSKRSGIDIQHIGDAGWGGMAFPENIMAMSVAIRGIRHTYFKMAQSAKR</sequence>
<dbReference type="EMBL" id="NFKM01000001">
    <property type="protein sequence ID" value="OUP61968.1"/>
    <property type="molecule type" value="Genomic_DNA"/>
</dbReference>
<feature type="domain" description="DUF7916" evidence="1">
    <location>
        <begin position="5"/>
        <end position="297"/>
    </location>
</feature>
<accession>A0A1Y4LZD4</accession>
<gene>
    <name evidence="2" type="ORF">B5F14_00860</name>
</gene>
<reference evidence="3" key="1">
    <citation type="submission" date="2017-04" db="EMBL/GenBank/DDBJ databases">
        <title>Function of individual gut microbiota members based on whole genome sequencing of pure cultures obtained from chicken caecum.</title>
        <authorList>
            <person name="Medvecky M."/>
            <person name="Cejkova D."/>
            <person name="Polansky O."/>
            <person name="Karasova D."/>
            <person name="Kubasova T."/>
            <person name="Cizek A."/>
            <person name="Rychlik I."/>
        </authorList>
    </citation>
    <scope>NUCLEOTIDE SEQUENCE [LARGE SCALE GENOMIC DNA]</scope>
    <source>
        <strain evidence="3">An178</strain>
    </source>
</reference>
<evidence type="ECO:0000259" key="1">
    <source>
        <dbReference type="Pfam" id="PF25509"/>
    </source>
</evidence>
<protein>
    <submittedName>
        <fullName evidence="2">PEP phosphonomutase</fullName>
    </submittedName>
</protein>
<keyword evidence="3" id="KW-1185">Reference proteome</keyword>
<dbReference type="InterPro" id="IPR011060">
    <property type="entry name" value="RibuloseP-bd_barrel"/>
</dbReference>